<protein>
    <submittedName>
        <fullName evidence="2">DUF6584 family protein</fullName>
    </submittedName>
</protein>
<comment type="caution">
    <text evidence="2">The sequence shown here is derived from an EMBL/GenBank/DDBJ whole genome shotgun (WGS) entry which is preliminary data.</text>
</comment>
<name>A0ABU4CWX8_9NOCA</name>
<accession>A0ABU4CWX8</accession>
<gene>
    <name evidence="2" type="ORF">R3P93_05315</name>
</gene>
<proteinExistence type="predicted"/>
<evidence type="ECO:0000313" key="3">
    <source>
        <dbReference type="Proteomes" id="UP001186104"/>
    </source>
</evidence>
<dbReference type="Pfam" id="PF20225">
    <property type="entry name" value="DUF6584"/>
    <property type="match status" value="1"/>
</dbReference>
<organism evidence="2 3">
    <name type="scientific">Rhodococcus cerastii</name>
    <dbReference type="NCBI Taxonomy" id="908616"/>
    <lineage>
        <taxon>Bacteria</taxon>
        <taxon>Bacillati</taxon>
        <taxon>Actinomycetota</taxon>
        <taxon>Actinomycetes</taxon>
        <taxon>Mycobacteriales</taxon>
        <taxon>Nocardiaceae</taxon>
        <taxon>Rhodococcus</taxon>
    </lineage>
</organism>
<keyword evidence="3" id="KW-1185">Reference proteome</keyword>
<keyword evidence="1" id="KW-0472">Membrane</keyword>
<keyword evidence="1" id="KW-0812">Transmembrane</keyword>
<evidence type="ECO:0000256" key="1">
    <source>
        <dbReference type="SAM" id="Phobius"/>
    </source>
</evidence>
<keyword evidence="1" id="KW-1133">Transmembrane helix</keyword>
<dbReference type="RefSeq" id="WP_094671531.1">
    <property type="nucleotide sequence ID" value="NZ_JAWLKF010000002.1"/>
</dbReference>
<sequence>MDVIDRAQEDLARGDSIAARDRLVGALVRNPTSPGILELLAYTYLVLGDRAAAGAAWFLTDKSDDDPTASAAFAALEKQYRSPLMMARALPIHAPSDWYPTRARIRLERLGAAIEANGQQWVPPRDVVYFDEDGLNSDDFYDSDLDADDDDFAGARAGASYRTVRQRAIAATIVIAIAATSASVVLALVFG</sequence>
<evidence type="ECO:0000313" key="2">
    <source>
        <dbReference type="EMBL" id="MDV6301974.1"/>
    </source>
</evidence>
<dbReference type="EMBL" id="JAWLKF010000002">
    <property type="protein sequence ID" value="MDV6301974.1"/>
    <property type="molecule type" value="Genomic_DNA"/>
</dbReference>
<dbReference type="Proteomes" id="UP001186104">
    <property type="component" value="Unassembled WGS sequence"/>
</dbReference>
<dbReference type="InterPro" id="IPR046491">
    <property type="entry name" value="DUF6584"/>
</dbReference>
<feature type="transmembrane region" description="Helical" evidence="1">
    <location>
        <begin position="168"/>
        <end position="190"/>
    </location>
</feature>
<reference evidence="2 3" key="1">
    <citation type="submission" date="2023-10" db="EMBL/GenBank/DDBJ databases">
        <title>Development of a sustainable strategy for remediation of hydrocarbon-contaminated territories based on the waste exchange concept.</title>
        <authorList>
            <person name="Krivoruchko A."/>
        </authorList>
    </citation>
    <scope>NUCLEOTIDE SEQUENCE [LARGE SCALE GENOMIC DNA]</scope>
    <source>
        <strain evidence="2 3">IEGM 1327</strain>
    </source>
</reference>